<protein>
    <submittedName>
        <fullName evidence="1">Uncharacterized protein</fullName>
    </submittedName>
</protein>
<organism evidence="1 2">
    <name type="scientific">Candidatus Roizmanbacteria bacterium RIFCSPHIGHO2_02_FULL_43_11</name>
    <dbReference type="NCBI Taxonomy" id="1802043"/>
    <lineage>
        <taxon>Bacteria</taxon>
        <taxon>Candidatus Roizmaniibacteriota</taxon>
    </lineage>
</organism>
<gene>
    <name evidence="1" type="ORF">A3D08_01240</name>
</gene>
<sequence>MLQSWYKIILYSGSLTDQKVLNLYPHKVKRQLKNPNWGNVVEVYVNQDQLKDIQKAMVKHYTGPEPWYASGQNLNADEAICAFGADDGENGKVFIFHFDDMDAYRRVLKYGESKGIPRKVMDFLGKDV</sequence>
<dbReference type="AlphaFoldDB" id="A0A1F7HF20"/>
<comment type="caution">
    <text evidence="1">The sequence shown here is derived from an EMBL/GenBank/DDBJ whole genome shotgun (WGS) entry which is preliminary data.</text>
</comment>
<name>A0A1F7HF20_9BACT</name>
<evidence type="ECO:0000313" key="2">
    <source>
        <dbReference type="Proteomes" id="UP000178098"/>
    </source>
</evidence>
<dbReference type="EMBL" id="MFZT01000045">
    <property type="protein sequence ID" value="OGK29536.1"/>
    <property type="molecule type" value="Genomic_DNA"/>
</dbReference>
<proteinExistence type="predicted"/>
<dbReference type="Proteomes" id="UP000178098">
    <property type="component" value="Unassembled WGS sequence"/>
</dbReference>
<evidence type="ECO:0000313" key="1">
    <source>
        <dbReference type="EMBL" id="OGK29536.1"/>
    </source>
</evidence>
<accession>A0A1F7HF20</accession>
<reference evidence="1 2" key="1">
    <citation type="journal article" date="2016" name="Nat. Commun.">
        <title>Thousands of microbial genomes shed light on interconnected biogeochemical processes in an aquifer system.</title>
        <authorList>
            <person name="Anantharaman K."/>
            <person name="Brown C.T."/>
            <person name="Hug L.A."/>
            <person name="Sharon I."/>
            <person name="Castelle C.J."/>
            <person name="Probst A.J."/>
            <person name="Thomas B.C."/>
            <person name="Singh A."/>
            <person name="Wilkins M.J."/>
            <person name="Karaoz U."/>
            <person name="Brodie E.L."/>
            <person name="Williams K.H."/>
            <person name="Hubbard S.S."/>
            <person name="Banfield J.F."/>
        </authorList>
    </citation>
    <scope>NUCLEOTIDE SEQUENCE [LARGE SCALE GENOMIC DNA]</scope>
</reference>